<accession>B4IR79</accession>
<evidence type="ECO:0000259" key="2">
    <source>
        <dbReference type="Pfam" id="PF14846"/>
    </source>
</evidence>
<evidence type="ECO:0000313" key="4">
    <source>
        <dbReference type="Proteomes" id="UP000008744"/>
    </source>
</evidence>
<proteinExistence type="predicted"/>
<evidence type="ECO:0000256" key="1">
    <source>
        <dbReference type="SAM" id="MobiDB-lite"/>
    </source>
</evidence>
<dbReference type="InterPro" id="IPR027831">
    <property type="entry name" value="DUF4485"/>
</dbReference>
<evidence type="ECO:0000313" key="3">
    <source>
        <dbReference type="EMBL" id="EDW33132.1"/>
    </source>
</evidence>
<dbReference type="EMBL" id="CH691447">
    <property type="protein sequence ID" value="EDW33132.1"/>
    <property type="molecule type" value="Genomic_DNA"/>
</dbReference>
<dbReference type="HOGENOM" id="CLU_045311_0_0_1"/>
<gene>
    <name evidence="3" type="primary">Dper\GL26938</name>
    <name evidence="3" type="ORF">Dper_GL26938</name>
</gene>
<keyword evidence="4" id="KW-1185">Reference proteome</keyword>
<feature type="domain" description="DUF4485" evidence="2">
    <location>
        <begin position="42"/>
        <end position="97"/>
    </location>
</feature>
<dbReference type="AlphaFoldDB" id="B4IR79"/>
<dbReference type="OrthoDB" id="6623662at2759"/>
<protein>
    <submittedName>
        <fullName evidence="3">GL26938</fullName>
    </submittedName>
</protein>
<organism evidence="4">
    <name type="scientific">Drosophila persimilis</name>
    <name type="common">Fruit fly</name>
    <dbReference type="NCBI Taxonomy" id="7234"/>
    <lineage>
        <taxon>Eukaryota</taxon>
        <taxon>Metazoa</taxon>
        <taxon>Ecdysozoa</taxon>
        <taxon>Arthropoda</taxon>
        <taxon>Hexapoda</taxon>
        <taxon>Insecta</taxon>
        <taxon>Pterygota</taxon>
        <taxon>Neoptera</taxon>
        <taxon>Endopterygota</taxon>
        <taxon>Diptera</taxon>
        <taxon>Brachycera</taxon>
        <taxon>Muscomorpha</taxon>
        <taxon>Ephydroidea</taxon>
        <taxon>Drosophilidae</taxon>
        <taxon>Drosophila</taxon>
        <taxon>Sophophora</taxon>
    </lineage>
</organism>
<dbReference type="PhylomeDB" id="B4IR79"/>
<dbReference type="Pfam" id="PF14846">
    <property type="entry name" value="DUF4485"/>
    <property type="match status" value="1"/>
</dbReference>
<dbReference type="Proteomes" id="UP000008744">
    <property type="component" value="Unassembled WGS sequence"/>
</dbReference>
<sequence>MEQDPGTARNEKTVSDAKVNLLCGGFFAMLDCSPRPEEAFHPNSHECHIAREWLRKLTVMNCNTVFKARIRKAYMSALLECFNQRRLYGILKQMPPEELNWMDFPDTTYHASRQKFDTCRGMPQNRLLEDTMGLGSPQSSSEQPREAVDRQQRFMDESEEFMIEHQVFSTEEPQSFQQQPRRYQEQSRTETFYDPTTFPPPPHVGQQSGSYYKPSHVKFDTFGAPPRFIAERKDRTEFSPSGAEGGGVPVEDFGTALIEAPPDPHSAMPTRSILKHSCINNRKTPVSFNDKPCYDDDRRHTTSIQSYRAQFPSRKECGFKGIESKEAEKWHPYESLEARGLRWGSMIQRK</sequence>
<reference evidence="3 4" key="1">
    <citation type="journal article" date="2007" name="Nature">
        <title>Evolution of genes and genomes on the Drosophila phylogeny.</title>
        <authorList>
            <consortium name="Drosophila 12 Genomes Consortium"/>
            <person name="Clark A.G."/>
            <person name="Eisen M.B."/>
            <person name="Smith D.R."/>
            <person name="Bergman C.M."/>
            <person name="Oliver B."/>
            <person name="Markow T.A."/>
            <person name="Kaufman T.C."/>
            <person name="Kellis M."/>
            <person name="Gelbart W."/>
            <person name="Iyer V.N."/>
            <person name="Pollard D.A."/>
            <person name="Sackton T.B."/>
            <person name="Larracuente A.M."/>
            <person name="Singh N.D."/>
            <person name="Abad J.P."/>
            <person name="Abt D.N."/>
            <person name="Adryan B."/>
            <person name="Aguade M."/>
            <person name="Akashi H."/>
            <person name="Anderson W.W."/>
            <person name="Aquadro C.F."/>
            <person name="Ardell D.H."/>
            <person name="Arguello R."/>
            <person name="Artieri C.G."/>
            <person name="Barbash D.A."/>
            <person name="Barker D."/>
            <person name="Barsanti P."/>
            <person name="Batterham P."/>
            <person name="Batzoglou S."/>
            <person name="Begun D."/>
            <person name="Bhutkar A."/>
            <person name="Blanco E."/>
            <person name="Bosak S.A."/>
            <person name="Bradley R.K."/>
            <person name="Brand A.D."/>
            <person name="Brent M.R."/>
            <person name="Brooks A.N."/>
            <person name="Brown R.H."/>
            <person name="Butlin R.K."/>
            <person name="Caggese C."/>
            <person name="Calvi B.R."/>
            <person name="Bernardo de Carvalho A."/>
            <person name="Caspi A."/>
            <person name="Castrezana S."/>
            <person name="Celniker S.E."/>
            <person name="Chang J.L."/>
            <person name="Chapple C."/>
            <person name="Chatterji S."/>
            <person name="Chinwalla A."/>
            <person name="Civetta A."/>
            <person name="Clifton S.W."/>
            <person name="Comeron J.M."/>
            <person name="Costello J.C."/>
            <person name="Coyne J.A."/>
            <person name="Daub J."/>
            <person name="David R.G."/>
            <person name="Delcher A.L."/>
            <person name="Delehaunty K."/>
            <person name="Do C.B."/>
            <person name="Ebling H."/>
            <person name="Edwards K."/>
            <person name="Eickbush T."/>
            <person name="Evans J.D."/>
            <person name="Filipski A."/>
            <person name="Findeiss S."/>
            <person name="Freyhult E."/>
            <person name="Fulton L."/>
            <person name="Fulton R."/>
            <person name="Garcia A.C."/>
            <person name="Gardiner A."/>
            <person name="Garfield D.A."/>
            <person name="Garvin B.E."/>
            <person name="Gibson G."/>
            <person name="Gilbert D."/>
            <person name="Gnerre S."/>
            <person name="Godfrey J."/>
            <person name="Good R."/>
            <person name="Gotea V."/>
            <person name="Gravely B."/>
            <person name="Greenberg A.J."/>
            <person name="Griffiths-Jones S."/>
            <person name="Gross S."/>
            <person name="Guigo R."/>
            <person name="Gustafson E.A."/>
            <person name="Haerty W."/>
            <person name="Hahn M.W."/>
            <person name="Halligan D.L."/>
            <person name="Halpern A.L."/>
            <person name="Halter G.M."/>
            <person name="Han M.V."/>
            <person name="Heger A."/>
            <person name="Hillier L."/>
            <person name="Hinrichs A.S."/>
            <person name="Holmes I."/>
            <person name="Hoskins R.A."/>
            <person name="Hubisz M.J."/>
            <person name="Hultmark D."/>
            <person name="Huntley M.A."/>
            <person name="Jaffe D.B."/>
            <person name="Jagadeeshan S."/>
            <person name="Jeck W.R."/>
            <person name="Johnson J."/>
            <person name="Jones C.D."/>
            <person name="Jordan W.C."/>
            <person name="Karpen G.H."/>
            <person name="Kataoka E."/>
            <person name="Keightley P.D."/>
            <person name="Kheradpour P."/>
            <person name="Kirkness E.F."/>
            <person name="Koerich L.B."/>
            <person name="Kristiansen K."/>
            <person name="Kudrna D."/>
            <person name="Kulathinal R.J."/>
            <person name="Kumar S."/>
            <person name="Kwok R."/>
            <person name="Lander E."/>
            <person name="Langley C.H."/>
            <person name="Lapoint R."/>
            <person name="Lazzaro B.P."/>
            <person name="Lee S.J."/>
            <person name="Levesque L."/>
            <person name="Li R."/>
            <person name="Lin C.F."/>
            <person name="Lin M.F."/>
            <person name="Lindblad-Toh K."/>
            <person name="Llopart A."/>
            <person name="Long M."/>
            <person name="Low L."/>
            <person name="Lozovsky E."/>
            <person name="Lu J."/>
            <person name="Luo M."/>
            <person name="Machado C.A."/>
            <person name="Makalowski W."/>
            <person name="Marzo M."/>
            <person name="Matsuda M."/>
            <person name="Matzkin L."/>
            <person name="McAllister B."/>
            <person name="McBride C.S."/>
            <person name="McKernan B."/>
            <person name="McKernan K."/>
            <person name="Mendez-Lago M."/>
            <person name="Minx P."/>
            <person name="Mollenhauer M.U."/>
            <person name="Montooth K."/>
            <person name="Mount S.M."/>
            <person name="Mu X."/>
            <person name="Myers E."/>
            <person name="Negre B."/>
            <person name="Newfeld S."/>
            <person name="Nielsen R."/>
            <person name="Noor M.A."/>
            <person name="O'Grady P."/>
            <person name="Pachter L."/>
            <person name="Papaceit M."/>
            <person name="Parisi M.J."/>
            <person name="Parisi M."/>
            <person name="Parts L."/>
            <person name="Pedersen J.S."/>
            <person name="Pesole G."/>
            <person name="Phillippy A.M."/>
            <person name="Ponting C.P."/>
            <person name="Pop M."/>
            <person name="Porcelli D."/>
            <person name="Powell J.R."/>
            <person name="Prohaska S."/>
            <person name="Pruitt K."/>
            <person name="Puig M."/>
            <person name="Quesneville H."/>
            <person name="Ram K.R."/>
            <person name="Rand D."/>
            <person name="Rasmussen M.D."/>
            <person name="Reed L.K."/>
            <person name="Reenan R."/>
            <person name="Reily A."/>
            <person name="Remington K.A."/>
            <person name="Rieger T.T."/>
            <person name="Ritchie M.G."/>
            <person name="Robin C."/>
            <person name="Rogers Y.H."/>
            <person name="Rohde C."/>
            <person name="Rozas J."/>
            <person name="Rubenfield M.J."/>
            <person name="Ruiz A."/>
            <person name="Russo S."/>
            <person name="Salzberg S.L."/>
            <person name="Sanchez-Gracia A."/>
            <person name="Saranga D.J."/>
            <person name="Sato H."/>
            <person name="Schaeffer S.W."/>
            <person name="Schatz M.C."/>
            <person name="Schlenke T."/>
            <person name="Schwartz R."/>
            <person name="Segarra C."/>
            <person name="Singh R.S."/>
            <person name="Sirot L."/>
            <person name="Sirota M."/>
            <person name="Sisneros N.B."/>
            <person name="Smith C.D."/>
            <person name="Smith T.F."/>
            <person name="Spieth J."/>
            <person name="Stage D.E."/>
            <person name="Stark A."/>
            <person name="Stephan W."/>
            <person name="Strausberg R.L."/>
            <person name="Strempel S."/>
            <person name="Sturgill D."/>
            <person name="Sutton G."/>
            <person name="Sutton G.G."/>
            <person name="Tao W."/>
            <person name="Teichmann S."/>
            <person name="Tobari Y.N."/>
            <person name="Tomimura Y."/>
            <person name="Tsolas J.M."/>
            <person name="Valente V.L."/>
            <person name="Venter E."/>
            <person name="Venter J.C."/>
            <person name="Vicario S."/>
            <person name="Vieira F.G."/>
            <person name="Vilella A.J."/>
            <person name="Villasante A."/>
            <person name="Walenz B."/>
            <person name="Wang J."/>
            <person name="Wasserman M."/>
            <person name="Watts T."/>
            <person name="Wilson D."/>
            <person name="Wilson R.K."/>
            <person name="Wing R.A."/>
            <person name="Wolfner M.F."/>
            <person name="Wong A."/>
            <person name="Wong G.K."/>
            <person name="Wu C.I."/>
            <person name="Wu G."/>
            <person name="Yamamoto D."/>
            <person name="Yang H.P."/>
            <person name="Yang S.P."/>
            <person name="Yorke J.A."/>
            <person name="Yoshida K."/>
            <person name="Zdobnov E."/>
            <person name="Zhang P."/>
            <person name="Zhang Y."/>
            <person name="Zimin A.V."/>
            <person name="Baldwin J."/>
            <person name="Abdouelleil A."/>
            <person name="Abdulkadir J."/>
            <person name="Abebe A."/>
            <person name="Abera B."/>
            <person name="Abreu J."/>
            <person name="Acer S.C."/>
            <person name="Aftuck L."/>
            <person name="Alexander A."/>
            <person name="An P."/>
            <person name="Anderson E."/>
            <person name="Anderson S."/>
            <person name="Arachi H."/>
            <person name="Azer M."/>
            <person name="Bachantsang P."/>
            <person name="Barry A."/>
            <person name="Bayul T."/>
            <person name="Berlin A."/>
            <person name="Bessette D."/>
            <person name="Bloom T."/>
            <person name="Blye J."/>
            <person name="Boguslavskiy L."/>
            <person name="Bonnet C."/>
            <person name="Boukhgalter B."/>
            <person name="Bourzgui I."/>
            <person name="Brown A."/>
            <person name="Cahill P."/>
            <person name="Channer S."/>
            <person name="Cheshatsang Y."/>
            <person name="Chuda L."/>
            <person name="Citroen M."/>
            <person name="Collymore A."/>
            <person name="Cooke P."/>
            <person name="Costello M."/>
            <person name="D'Aco K."/>
            <person name="Daza R."/>
            <person name="De Haan G."/>
            <person name="DeGray S."/>
            <person name="DeMaso C."/>
            <person name="Dhargay N."/>
            <person name="Dooley K."/>
            <person name="Dooley E."/>
            <person name="Doricent M."/>
            <person name="Dorje P."/>
            <person name="Dorjee K."/>
            <person name="Dupes A."/>
            <person name="Elong R."/>
            <person name="Falk J."/>
            <person name="Farina A."/>
            <person name="Faro S."/>
            <person name="Ferguson D."/>
            <person name="Fisher S."/>
            <person name="Foley C.D."/>
            <person name="Franke A."/>
            <person name="Friedrich D."/>
            <person name="Gadbois L."/>
            <person name="Gearin G."/>
            <person name="Gearin C.R."/>
            <person name="Giannoukos G."/>
            <person name="Goode T."/>
            <person name="Graham J."/>
            <person name="Grandbois E."/>
            <person name="Grewal S."/>
            <person name="Gyaltsen K."/>
            <person name="Hafez N."/>
            <person name="Hagos B."/>
            <person name="Hall J."/>
            <person name="Henson C."/>
            <person name="Hollinger A."/>
            <person name="Honan T."/>
            <person name="Huard M.D."/>
            <person name="Hughes L."/>
            <person name="Hurhula B."/>
            <person name="Husby M.E."/>
            <person name="Kamat A."/>
            <person name="Kanga B."/>
            <person name="Kashin S."/>
            <person name="Khazanovich D."/>
            <person name="Kisner P."/>
            <person name="Lance K."/>
            <person name="Lara M."/>
            <person name="Lee W."/>
            <person name="Lennon N."/>
            <person name="Letendre F."/>
            <person name="LeVine R."/>
            <person name="Lipovsky A."/>
            <person name="Liu X."/>
            <person name="Liu J."/>
            <person name="Liu S."/>
            <person name="Lokyitsang T."/>
            <person name="Lokyitsang Y."/>
            <person name="Lubonja R."/>
            <person name="Lui A."/>
            <person name="MacDonald P."/>
            <person name="Magnisalis V."/>
            <person name="Maru K."/>
            <person name="Matthews C."/>
            <person name="McCusker W."/>
            <person name="McDonough S."/>
            <person name="Mehta T."/>
            <person name="Meldrim J."/>
            <person name="Meneus L."/>
            <person name="Mihai O."/>
            <person name="Mihalev A."/>
            <person name="Mihova T."/>
            <person name="Mittelman R."/>
            <person name="Mlenga V."/>
            <person name="Montmayeur A."/>
            <person name="Mulrain L."/>
            <person name="Navidi A."/>
            <person name="Naylor J."/>
            <person name="Negash T."/>
            <person name="Nguyen T."/>
            <person name="Nguyen N."/>
            <person name="Nicol R."/>
            <person name="Norbu C."/>
            <person name="Norbu N."/>
            <person name="Novod N."/>
            <person name="O'Neill B."/>
            <person name="Osman S."/>
            <person name="Markiewicz E."/>
            <person name="Oyono O.L."/>
            <person name="Patti C."/>
            <person name="Phunkhang P."/>
            <person name="Pierre F."/>
            <person name="Priest M."/>
            <person name="Raghuraman S."/>
            <person name="Rege F."/>
            <person name="Reyes R."/>
            <person name="Rise C."/>
            <person name="Rogov P."/>
            <person name="Ross K."/>
            <person name="Ryan E."/>
            <person name="Settipalli S."/>
            <person name="Shea T."/>
            <person name="Sherpa N."/>
            <person name="Shi L."/>
            <person name="Shih D."/>
            <person name="Sparrow T."/>
            <person name="Spaulding J."/>
            <person name="Stalker J."/>
            <person name="Stange-Thomann N."/>
            <person name="Stavropoulos S."/>
            <person name="Stone C."/>
            <person name="Strader C."/>
            <person name="Tesfaye S."/>
            <person name="Thomson T."/>
            <person name="Thoulutsang Y."/>
            <person name="Thoulutsang D."/>
            <person name="Topham K."/>
            <person name="Topping I."/>
            <person name="Tsamla T."/>
            <person name="Vassiliev H."/>
            <person name="Vo A."/>
            <person name="Wangchuk T."/>
            <person name="Wangdi T."/>
            <person name="Weiand M."/>
            <person name="Wilkinson J."/>
            <person name="Wilson A."/>
            <person name="Yadav S."/>
            <person name="Young G."/>
            <person name="Yu Q."/>
            <person name="Zembek L."/>
            <person name="Zhong D."/>
            <person name="Zimmer A."/>
            <person name="Zwirko Z."/>
            <person name="Jaffe D.B."/>
            <person name="Alvarez P."/>
            <person name="Brockman W."/>
            <person name="Butler J."/>
            <person name="Chin C."/>
            <person name="Gnerre S."/>
            <person name="Grabherr M."/>
            <person name="Kleber M."/>
            <person name="Mauceli E."/>
            <person name="MacCallum I."/>
        </authorList>
    </citation>
    <scope>NUCLEOTIDE SEQUENCE [LARGE SCALE GENOMIC DNA]</scope>
    <source>
        <strain evidence="4">MSH-3 / Tucson 14011-0111.49</strain>
    </source>
</reference>
<feature type="region of interest" description="Disordered" evidence="1">
    <location>
        <begin position="131"/>
        <end position="150"/>
    </location>
</feature>
<name>B4IR79_DROPE</name>